<dbReference type="EMBL" id="JAIXNE010000001">
    <property type="protein sequence ID" value="MCA6074035.1"/>
    <property type="molecule type" value="Genomic_DNA"/>
</dbReference>
<comment type="function">
    <text evidence="6">Part of a membrane-bound complex that couples electron transfer with translocation of ions across the membrane.</text>
</comment>
<dbReference type="AlphaFoldDB" id="A0A9X1HN34"/>
<protein>
    <recommendedName>
        <fullName evidence="6">Ion-translocating oxidoreductase complex subunit G</fullName>
        <ecNumber evidence="6">7.-.-.-</ecNumber>
    </recommendedName>
    <alternativeName>
        <fullName evidence="6">Rnf electron transport complex subunit G</fullName>
    </alternativeName>
</protein>
<comment type="cofactor">
    <cofactor evidence="6">
        <name>FMN</name>
        <dbReference type="ChEBI" id="CHEBI:58210"/>
    </cofactor>
</comment>
<keyword evidence="6 7" id="KW-0812">Transmembrane</keyword>
<keyword evidence="10" id="KW-1185">Reference proteome</keyword>
<evidence type="ECO:0000256" key="4">
    <source>
        <dbReference type="ARBA" id="ARBA00022643"/>
    </source>
</evidence>
<evidence type="ECO:0000256" key="5">
    <source>
        <dbReference type="ARBA" id="ARBA00022982"/>
    </source>
</evidence>
<evidence type="ECO:0000256" key="6">
    <source>
        <dbReference type="HAMAP-Rule" id="MF_00479"/>
    </source>
</evidence>
<keyword evidence="6 7" id="KW-0472">Membrane</keyword>
<dbReference type="InterPro" id="IPR010209">
    <property type="entry name" value="Ion_transpt_RnfG/RsxG"/>
</dbReference>
<dbReference type="GO" id="GO:0022900">
    <property type="term" value="P:electron transport chain"/>
    <property type="evidence" value="ECO:0007669"/>
    <property type="project" value="UniProtKB-UniRule"/>
</dbReference>
<organism evidence="9 10">
    <name type="scientific">Fulvivirga sedimenti</name>
    <dbReference type="NCBI Taxonomy" id="2879465"/>
    <lineage>
        <taxon>Bacteria</taxon>
        <taxon>Pseudomonadati</taxon>
        <taxon>Bacteroidota</taxon>
        <taxon>Cytophagia</taxon>
        <taxon>Cytophagales</taxon>
        <taxon>Fulvivirgaceae</taxon>
        <taxon>Fulvivirga</taxon>
    </lineage>
</organism>
<dbReference type="HAMAP" id="MF_00479">
    <property type="entry name" value="RsxG_RnfG"/>
    <property type="match status" value="1"/>
</dbReference>
<dbReference type="PANTHER" id="PTHR36118:SF1">
    <property type="entry name" value="ION-TRANSLOCATING OXIDOREDUCTASE COMPLEX SUBUNIT G"/>
    <property type="match status" value="1"/>
</dbReference>
<dbReference type="PIRSF" id="PIRSF006091">
    <property type="entry name" value="E_trnsport_RnfG"/>
    <property type="match status" value="1"/>
</dbReference>
<dbReference type="GO" id="GO:0005886">
    <property type="term" value="C:plasma membrane"/>
    <property type="evidence" value="ECO:0007669"/>
    <property type="project" value="UniProtKB-SubCell"/>
</dbReference>
<dbReference type="PANTHER" id="PTHR36118">
    <property type="entry name" value="ION-TRANSLOCATING OXIDOREDUCTASE COMPLEX SUBUNIT G"/>
    <property type="match status" value="1"/>
</dbReference>
<keyword evidence="5 6" id="KW-0249">Electron transport</keyword>
<reference evidence="9" key="1">
    <citation type="submission" date="2021-09" db="EMBL/GenBank/DDBJ databases">
        <title>Fulvivirga sp. isolated from coastal sediment.</title>
        <authorList>
            <person name="Yu H."/>
        </authorList>
    </citation>
    <scope>NUCLEOTIDE SEQUENCE</scope>
    <source>
        <strain evidence="9">1062</strain>
    </source>
</reference>
<evidence type="ECO:0000256" key="3">
    <source>
        <dbReference type="ARBA" id="ARBA00022630"/>
    </source>
</evidence>
<proteinExistence type="inferred from homology"/>
<keyword evidence="6 7" id="KW-1133">Transmembrane helix</keyword>
<evidence type="ECO:0000256" key="1">
    <source>
        <dbReference type="ARBA" id="ARBA00022448"/>
    </source>
</evidence>
<dbReference type="EC" id="7.-.-.-" evidence="6"/>
<keyword evidence="6" id="KW-1278">Translocase</keyword>
<comment type="subunit">
    <text evidence="6">The complex is composed of six subunits: RnfA, RnfB, RnfC, RnfD, RnfE and RnfG.</text>
</comment>
<keyword evidence="4 6" id="KW-0288">FMN</keyword>
<dbReference type="Proteomes" id="UP001139409">
    <property type="component" value="Unassembled WGS sequence"/>
</dbReference>
<accession>A0A9X1HN34</accession>
<keyword evidence="2 6" id="KW-0597">Phosphoprotein</keyword>
<keyword evidence="1 6" id="KW-0813">Transport</keyword>
<evidence type="ECO:0000256" key="2">
    <source>
        <dbReference type="ARBA" id="ARBA00022553"/>
    </source>
</evidence>
<comment type="caution">
    <text evidence="9">The sequence shown here is derived from an EMBL/GenBank/DDBJ whole genome shotgun (WGS) entry which is preliminary data.</text>
</comment>
<evidence type="ECO:0000256" key="7">
    <source>
        <dbReference type="SAM" id="Phobius"/>
    </source>
</evidence>
<evidence type="ECO:0000313" key="9">
    <source>
        <dbReference type="EMBL" id="MCA6074035.1"/>
    </source>
</evidence>
<comment type="similarity">
    <text evidence="6">Belongs to the RnfG family.</text>
</comment>
<dbReference type="SMART" id="SM00900">
    <property type="entry name" value="FMN_bind"/>
    <property type="match status" value="1"/>
</dbReference>
<dbReference type="InterPro" id="IPR007329">
    <property type="entry name" value="FMN-bd"/>
</dbReference>
<feature type="transmembrane region" description="Helical" evidence="7">
    <location>
        <begin position="18"/>
        <end position="37"/>
    </location>
</feature>
<dbReference type="GO" id="GO:0010181">
    <property type="term" value="F:FMN binding"/>
    <property type="evidence" value="ECO:0007669"/>
    <property type="project" value="InterPro"/>
</dbReference>
<evidence type="ECO:0000313" key="10">
    <source>
        <dbReference type="Proteomes" id="UP001139409"/>
    </source>
</evidence>
<name>A0A9X1HN34_9BACT</name>
<sequence length="236" mass="25111">MNDQTASVQQQSDGSTKMLVTMVGIGIICALLIVMTFQGTKPRIDRLKAEALERAVFEVVPGITSTTTFVRNNDGSFEATAQADPASVNVYAGYDDQGNLKGIAIEASGQGYADIIRILYGYDPAAEAIVGFYVLESKETPGLGDKINKDPAFLANFNELDVSLNAGRDGLENDVVTVKSGTKTEAWEIDGITGATISSRAIGDIINTSAPAIIPSIKKNIDAFKKVTGQQTTLKR</sequence>
<dbReference type="Pfam" id="PF04205">
    <property type="entry name" value="FMN_bind"/>
    <property type="match status" value="1"/>
</dbReference>
<comment type="subcellular location">
    <subcellularLocation>
        <location evidence="6">Cell membrane</location>
        <topology evidence="6">Single-pass membrane protein</topology>
    </subcellularLocation>
</comment>
<dbReference type="GO" id="GO:0009055">
    <property type="term" value="F:electron transfer activity"/>
    <property type="evidence" value="ECO:0007669"/>
    <property type="project" value="InterPro"/>
</dbReference>
<keyword evidence="6" id="KW-1003">Cell membrane</keyword>
<dbReference type="RefSeq" id="WP_225697140.1">
    <property type="nucleotide sequence ID" value="NZ_JAIXNE010000001.1"/>
</dbReference>
<keyword evidence="3 6" id="KW-0285">Flavoprotein</keyword>
<evidence type="ECO:0000259" key="8">
    <source>
        <dbReference type="SMART" id="SM00900"/>
    </source>
</evidence>
<feature type="modified residue" description="FMN phosphoryl threonine" evidence="6">
    <location>
        <position position="196"/>
    </location>
</feature>
<feature type="domain" description="FMN-binding" evidence="8">
    <location>
        <begin position="111"/>
        <end position="213"/>
    </location>
</feature>
<gene>
    <name evidence="6" type="primary">rnfG</name>
    <name evidence="9" type="ORF">LDX50_04100</name>
</gene>